<accession>A0ABT2PEQ8</accession>
<keyword evidence="13" id="KW-1185">Reference proteome</keyword>
<name>A0ABT2PEQ8_9MICO</name>
<dbReference type="InterPro" id="IPR050090">
    <property type="entry name" value="Tyrosine_recombinase_XerCD"/>
</dbReference>
<gene>
    <name evidence="12" type="ORF">N4R40_11290</name>
</gene>
<evidence type="ECO:0000256" key="6">
    <source>
        <dbReference type="ARBA" id="ARBA00023125"/>
    </source>
</evidence>
<protein>
    <submittedName>
        <fullName evidence="12">Site-specific integrase</fullName>
    </submittedName>
</protein>
<evidence type="ECO:0000313" key="12">
    <source>
        <dbReference type="EMBL" id="MCT9002951.1"/>
    </source>
</evidence>
<evidence type="ECO:0000259" key="10">
    <source>
        <dbReference type="PROSITE" id="PS51898"/>
    </source>
</evidence>
<evidence type="ECO:0000256" key="7">
    <source>
        <dbReference type="ARBA" id="ARBA00023172"/>
    </source>
</evidence>
<dbReference type="Pfam" id="PF00589">
    <property type="entry name" value="Phage_integrase"/>
    <property type="match status" value="1"/>
</dbReference>
<dbReference type="PANTHER" id="PTHR30349:SF77">
    <property type="entry name" value="TYROSINE RECOMBINASE XERC"/>
    <property type="match status" value="1"/>
</dbReference>
<comment type="subcellular location">
    <subcellularLocation>
        <location evidence="1">Cytoplasm</location>
    </subcellularLocation>
</comment>
<dbReference type="PROSITE" id="PS51900">
    <property type="entry name" value="CB"/>
    <property type="match status" value="1"/>
</dbReference>
<evidence type="ECO:0000313" key="13">
    <source>
        <dbReference type="Proteomes" id="UP001300496"/>
    </source>
</evidence>
<dbReference type="SUPFAM" id="SSF56349">
    <property type="entry name" value="DNA breaking-rejoining enzymes"/>
    <property type="match status" value="1"/>
</dbReference>
<feature type="domain" description="Core-binding (CB)" evidence="11">
    <location>
        <begin position="19"/>
        <end position="102"/>
    </location>
</feature>
<dbReference type="Gene3D" id="1.10.443.10">
    <property type="entry name" value="Intergrase catalytic core"/>
    <property type="match status" value="1"/>
</dbReference>
<keyword evidence="2" id="KW-0963">Cytoplasm</keyword>
<keyword evidence="4" id="KW-0159">Chromosome partition</keyword>
<dbReference type="InterPro" id="IPR011010">
    <property type="entry name" value="DNA_brk_join_enz"/>
</dbReference>
<dbReference type="Proteomes" id="UP001300496">
    <property type="component" value="Unassembled WGS sequence"/>
</dbReference>
<keyword evidence="6 9" id="KW-0238">DNA-binding</keyword>
<keyword evidence="8" id="KW-0131">Cell cycle</keyword>
<dbReference type="InterPro" id="IPR044068">
    <property type="entry name" value="CB"/>
</dbReference>
<dbReference type="InterPro" id="IPR013762">
    <property type="entry name" value="Integrase-like_cat_sf"/>
</dbReference>
<keyword evidence="7" id="KW-0233">DNA recombination</keyword>
<feature type="domain" description="Tyr recombinase" evidence="10">
    <location>
        <begin position="140"/>
        <end position="350"/>
    </location>
</feature>
<evidence type="ECO:0000256" key="9">
    <source>
        <dbReference type="PROSITE-ProRule" id="PRU01248"/>
    </source>
</evidence>
<reference evidence="12 13" key="1">
    <citation type="journal article" date="2024" name="Int. J. Syst. Evol. Microbiol.">
        <title>Microbacterium memoriense sp. nov., a member of the Actinomycetota from marine beach sediment of the north coast of Portugal.</title>
        <authorList>
            <person name="Santos J.D.N.D."/>
            <person name="Klimek D."/>
            <person name="Calusinska M."/>
            <person name="Lobo-da-Cunha A."/>
            <person name="Catita J."/>
            <person name="Goncalves H."/>
            <person name="Gonzalez I."/>
            <person name="Lage O.M."/>
        </authorList>
    </citation>
    <scope>NUCLEOTIDE SEQUENCE [LARGE SCALE GENOMIC DNA]</scope>
    <source>
        <strain evidence="12 13">PMIC_1C1B</strain>
    </source>
</reference>
<organism evidence="12 13">
    <name type="scientific">Microbacterium memoriense</name>
    <dbReference type="NCBI Taxonomy" id="2978350"/>
    <lineage>
        <taxon>Bacteria</taxon>
        <taxon>Bacillati</taxon>
        <taxon>Actinomycetota</taxon>
        <taxon>Actinomycetes</taxon>
        <taxon>Micrococcales</taxon>
        <taxon>Microbacteriaceae</taxon>
        <taxon>Microbacterium</taxon>
    </lineage>
</organism>
<keyword evidence="5" id="KW-0229">DNA integration</keyword>
<evidence type="ECO:0000259" key="11">
    <source>
        <dbReference type="PROSITE" id="PS51900"/>
    </source>
</evidence>
<dbReference type="EMBL" id="JAODOR010000012">
    <property type="protein sequence ID" value="MCT9002951.1"/>
    <property type="molecule type" value="Genomic_DNA"/>
</dbReference>
<evidence type="ECO:0000256" key="5">
    <source>
        <dbReference type="ARBA" id="ARBA00022908"/>
    </source>
</evidence>
<dbReference type="RefSeq" id="WP_261607487.1">
    <property type="nucleotide sequence ID" value="NZ_JAODOR010000012.1"/>
</dbReference>
<dbReference type="InterPro" id="IPR002104">
    <property type="entry name" value="Integrase_catalytic"/>
</dbReference>
<evidence type="ECO:0000256" key="3">
    <source>
        <dbReference type="ARBA" id="ARBA00022618"/>
    </source>
</evidence>
<dbReference type="PANTHER" id="PTHR30349">
    <property type="entry name" value="PHAGE INTEGRASE-RELATED"/>
    <property type="match status" value="1"/>
</dbReference>
<sequence length="364" mass="42031">MVSYRVVLAPVVQLDPERATFTDMLDRYAISLRSRGLSTSTVEARLWGVRRFQEFTGEYPWNWGPRDVEDFTSALLSRPQPVAHSTIRGYHLMIKLFCEFLVNPAYDWHDVCLERFGLVPAQICHPWNTHSHLAEFEARASRRPFGYDELEAFFTRADEIAEDLVASRGKAALPALRDAQLFKTVYAFGLRRREAVMLDVNDLRPNPHMPDWGPYGKVHVRYGKAMKGSPPRRRTILALPEFEWATRGLKVWVEEIRPRIATDGAAALWLSERRTRISTRTADVRFARIRDDLDLDPMLTLHSLRHSYVTHLIEFGYAERFVQEQVGHHHSSTTAIYTSVSDDWKNRVFHEALDRVLGKKEGVA</sequence>
<evidence type="ECO:0000256" key="8">
    <source>
        <dbReference type="ARBA" id="ARBA00023306"/>
    </source>
</evidence>
<dbReference type="PROSITE" id="PS51898">
    <property type="entry name" value="TYR_RECOMBINASE"/>
    <property type="match status" value="1"/>
</dbReference>
<evidence type="ECO:0000256" key="4">
    <source>
        <dbReference type="ARBA" id="ARBA00022829"/>
    </source>
</evidence>
<evidence type="ECO:0000256" key="1">
    <source>
        <dbReference type="ARBA" id="ARBA00004496"/>
    </source>
</evidence>
<evidence type="ECO:0000256" key="2">
    <source>
        <dbReference type="ARBA" id="ARBA00022490"/>
    </source>
</evidence>
<proteinExistence type="predicted"/>
<keyword evidence="3" id="KW-0132">Cell division</keyword>
<comment type="caution">
    <text evidence="12">The sequence shown here is derived from an EMBL/GenBank/DDBJ whole genome shotgun (WGS) entry which is preliminary data.</text>
</comment>